<feature type="compositionally biased region" description="Polar residues" evidence="1">
    <location>
        <begin position="1"/>
        <end position="12"/>
    </location>
</feature>
<sequence length="56" mass="6470">MYTNLLQNSDQSTPHRWEEGRPHDPSMKPFPTVANKEKKTKKPVRIPKATLLIKAD</sequence>
<reference evidence="2 3" key="1">
    <citation type="journal article" date="2019" name="G3 (Bethesda)">
        <title>Sequencing of a Wild Apple (Malus baccata) Genome Unravels the Differences Between Cultivated and Wild Apple Species Regarding Disease Resistance and Cold Tolerance.</title>
        <authorList>
            <person name="Chen X."/>
        </authorList>
    </citation>
    <scope>NUCLEOTIDE SEQUENCE [LARGE SCALE GENOMIC DNA]</scope>
    <source>
        <strain evidence="3">cv. Shandingzi</strain>
        <tissue evidence="2">Leaves</tissue>
    </source>
</reference>
<feature type="compositionally biased region" description="Basic and acidic residues" evidence="1">
    <location>
        <begin position="13"/>
        <end position="26"/>
    </location>
</feature>
<dbReference type="EMBL" id="VIEB01001304">
    <property type="protein sequence ID" value="TQD73319.1"/>
    <property type="molecule type" value="Genomic_DNA"/>
</dbReference>
<name>A0A540KGL0_MALBA</name>
<protein>
    <submittedName>
        <fullName evidence="2">Uncharacterized protein</fullName>
    </submittedName>
</protein>
<dbReference type="Proteomes" id="UP000315295">
    <property type="component" value="Unassembled WGS sequence"/>
</dbReference>
<gene>
    <name evidence="2" type="ORF">C1H46_041150</name>
</gene>
<proteinExistence type="predicted"/>
<evidence type="ECO:0000313" key="2">
    <source>
        <dbReference type="EMBL" id="TQD73319.1"/>
    </source>
</evidence>
<keyword evidence="3" id="KW-1185">Reference proteome</keyword>
<feature type="region of interest" description="Disordered" evidence="1">
    <location>
        <begin position="1"/>
        <end position="42"/>
    </location>
</feature>
<evidence type="ECO:0000256" key="1">
    <source>
        <dbReference type="SAM" id="MobiDB-lite"/>
    </source>
</evidence>
<accession>A0A540KGL0</accession>
<comment type="caution">
    <text evidence="2">The sequence shown here is derived from an EMBL/GenBank/DDBJ whole genome shotgun (WGS) entry which is preliminary data.</text>
</comment>
<evidence type="ECO:0000313" key="3">
    <source>
        <dbReference type="Proteomes" id="UP000315295"/>
    </source>
</evidence>
<dbReference type="AlphaFoldDB" id="A0A540KGL0"/>
<organism evidence="2 3">
    <name type="scientific">Malus baccata</name>
    <name type="common">Siberian crab apple</name>
    <name type="synonym">Pyrus baccata</name>
    <dbReference type="NCBI Taxonomy" id="106549"/>
    <lineage>
        <taxon>Eukaryota</taxon>
        <taxon>Viridiplantae</taxon>
        <taxon>Streptophyta</taxon>
        <taxon>Embryophyta</taxon>
        <taxon>Tracheophyta</taxon>
        <taxon>Spermatophyta</taxon>
        <taxon>Magnoliopsida</taxon>
        <taxon>eudicotyledons</taxon>
        <taxon>Gunneridae</taxon>
        <taxon>Pentapetalae</taxon>
        <taxon>rosids</taxon>
        <taxon>fabids</taxon>
        <taxon>Rosales</taxon>
        <taxon>Rosaceae</taxon>
        <taxon>Amygdaloideae</taxon>
        <taxon>Maleae</taxon>
        <taxon>Malus</taxon>
    </lineage>
</organism>